<dbReference type="Gene3D" id="2.60.40.790">
    <property type="match status" value="1"/>
</dbReference>
<gene>
    <name evidence="7" type="ORF">H4Q32_006329</name>
</gene>
<keyword evidence="8" id="KW-1185">Reference proteome</keyword>
<reference evidence="7 8" key="1">
    <citation type="submission" date="2022-01" db="EMBL/GenBank/DDBJ databases">
        <title>A high-quality chromosome-level genome assembly of rohu carp, Labeo rohita.</title>
        <authorList>
            <person name="Arick M.A. II"/>
            <person name="Hsu C.-Y."/>
            <person name="Magbanua Z."/>
            <person name="Pechanova O."/>
            <person name="Grover C."/>
            <person name="Miller E."/>
            <person name="Thrash A."/>
            <person name="Ezzel L."/>
            <person name="Alam S."/>
            <person name="Benzie J."/>
            <person name="Hamilton M."/>
            <person name="Karsi A."/>
            <person name="Lawrence M.L."/>
            <person name="Peterson D.G."/>
        </authorList>
    </citation>
    <scope>NUCLEOTIDE SEQUENCE [LARGE SCALE GENOMIC DNA]</scope>
    <source>
        <strain evidence="8">BAU-BD-2019</strain>
        <tissue evidence="7">Blood</tissue>
    </source>
</reference>
<keyword evidence="5" id="KW-0539">Nucleus</keyword>
<evidence type="ECO:0000256" key="4">
    <source>
        <dbReference type="ARBA" id="ARBA00022490"/>
    </source>
</evidence>
<organism evidence="7 8">
    <name type="scientific">Labeo rohita</name>
    <name type="common">Indian major carp</name>
    <name type="synonym">Cyprinus rohita</name>
    <dbReference type="NCBI Taxonomy" id="84645"/>
    <lineage>
        <taxon>Eukaryota</taxon>
        <taxon>Metazoa</taxon>
        <taxon>Chordata</taxon>
        <taxon>Craniata</taxon>
        <taxon>Vertebrata</taxon>
        <taxon>Euteleostomi</taxon>
        <taxon>Actinopterygii</taxon>
        <taxon>Neopterygii</taxon>
        <taxon>Teleostei</taxon>
        <taxon>Ostariophysi</taxon>
        <taxon>Cypriniformes</taxon>
        <taxon>Cyprinidae</taxon>
        <taxon>Labeoninae</taxon>
        <taxon>Labeonini</taxon>
        <taxon>Labeo</taxon>
    </lineage>
</organism>
<evidence type="ECO:0000313" key="7">
    <source>
        <dbReference type="EMBL" id="KAI2652982.1"/>
    </source>
</evidence>
<proteinExistence type="predicted"/>
<evidence type="ECO:0000259" key="6">
    <source>
        <dbReference type="PROSITE" id="PS51203"/>
    </source>
</evidence>
<dbReference type="PANTHER" id="PTHR21664">
    <property type="entry name" value="CHRONIC MYELOGENOUS LEUKEMIA TUMOR ANTIGEN 66"/>
    <property type="match status" value="1"/>
</dbReference>
<keyword evidence="4" id="KW-0963">Cytoplasm</keyword>
<dbReference type="Pfam" id="PF04969">
    <property type="entry name" value="CS"/>
    <property type="match status" value="1"/>
</dbReference>
<dbReference type="SUPFAM" id="SSF49764">
    <property type="entry name" value="HSP20-like chaperones"/>
    <property type="match status" value="1"/>
</dbReference>
<protein>
    <recommendedName>
        <fullName evidence="3">NudC domain-containing protein 1</fullName>
    </recommendedName>
</protein>
<evidence type="ECO:0000256" key="2">
    <source>
        <dbReference type="ARBA" id="ARBA00004496"/>
    </source>
</evidence>
<dbReference type="PROSITE" id="PS51203">
    <property type="entry name" value="CS"/>
    <property type="match status" value="1"/>
</dbReference>
<dbReference type="InterPro" id="IPR037895">
    <property type="entry name" value="NUDCD1"/>
</dbReference>
<evidence type="ECO:0000256" key="3">
    <source>
        <dbReference type="ARBA" id="ARBA00018915"/>
    </source>
</evidence>
<dbReference type="InterPro" id="IPR008978">
    <property type="entry name" value="HSP20-like_chaperone"/>
</dbReference>
<accession>A0ABQ8LQQ8</accession>
<feature type="domain" description="CS" evidence="6">
    <location>
        <begin position="303"/>
        <end position="392"/>
    </location>
</feature>
<sequence length="611" mass="69051">MALPNCSLKVNRDLLDPNFESYRLSLDSIPTYNVELDAAVAEVKLKDSQYTLDHVRAFGMYNYLHIDPWYEDSVYFVDSKCRVLSLTVTLDTALGKPREMFRFESDPSSCEGEQLCASLSLTSATWAALSDGTGRLTLLRTSKRGESSHIKWEPMFSERLGEPFIIVHSLAHVHSHVHTIEVLLLRVQKDPSDTKGSGFSISLEWITVDNSAGQSENEERKYGVRKRRVMKGKSVPHYAAVEPQGKGISVASEKPFAFTEVDGLPLEEPPAEDMEVENSGVISAHPLPLSLSHFKRLRVLRDSIDPIYFWQQTEEDVTVSVRLPEGTTKDDIRFKLTVDCLRVRVGDYAPLLDGQLFAPVDPEASAWTIKDDKSLEVSLQKRSEGPLWSEVILGDRRGEYLMNDEQKSQLQQRLSYLTAEDLNSNPEKDKPPCNAQELEDCDMFPEDSSTLMRFDGATLKPTNVVSLGSHQFLFSVHIDPSEMPAFCLRHDVDALLWQPRPNQDDIWEHISTFNALGYVQASKRDKKFATCAPNFSYAALCECLRRVFIYRQPSPVDTVLFNRKQGRQVGQVAKQQVANLDTHDPVLGFRATNERLFVLTANNLFVLKVNN</sequence>
<name>A0ABQ8LQQ8_LABRO</name>
<evidence type="ECO:0000256" key="5">
    <source>
        <dbReference type="ARBA" id="ARBA00023242"/>
    </source>
</evidence>
<dbReference type="PANTHER" id="PTHR21664:SF1">
    <property type="entry name" value="NUDC DOMAIN-CONTAINING PROTEIN 1"/>
    <property type="match status" value="1"/>
</dbReference>
<evidence type="ECO:0000313" key="8">
    <source>
        <dbReference type="Proteomes" id="UP000830375"/>
    </source>
</evidence>
<comment type="subcellular location">
    <subcellularLocation>
        <location evidence="2">Cytoplasm</location>
    </subcellularLocation>
    <subcellularLocation>
        <location evidence="1">Nucleus</location>
    </subcellularLocation>
</comment>
<dbReference type="Proteomes" id="UP000830375">
    <property type="component" value="Unassembled WGS sequence"/>
</dbReference>
<comment type="caution">
    <text evidence="7">The sequence shown here is derived from an EMBL/GenBank/DDBJ whole genome shotgun (WGS) entry which is preliminary data.</text>
</comment>
<dbReference type="EMBL" id="JACTAM010000019">
    <property type="protein sequence ID" value="KAI2652982.1"/>
    <property type="molecule type" value="Genomic_DNA"/>
</dbReference>
<dbReference type="InterPro" id="IPR007052">
    <property type="entry name" value="CS_dom"/>
</dbReference>
<evidence type="ECO:0000256" key="1">
    <source>
        <dbReference type="ARBA" id="ARBA00004123"/>
    </source>
</evidence>